<gene>
    <name evidence="13" type="primary">hscA</name>
    <name evidence="13" type="ORF">HYZ11_08950</name>
</gene>
<dbReference type="GO" id="GO:0005524">
    <property type="term" value="F:ATP binding"/>
    <property type="evidence" value="ECO:0007669"/>
    <property type="project" value="UniProtKB-KW"/>
</dbReference>
<dbReference type="FunFam" id="3.30.420.40:FF:000020">
    <property type="entry name" value="Chaperone protein HscA homolog"/>
    <property type="match status" value="1"/>
</dbReference>
<evidence type="ECO:0000256" key="1">
    <source>
        <dbReference type="ARBA" id="ARBA00007381"/>
    </source>
</evidence>
<evidence type="ECO:0000256" key="9">
    <source>
        <dbReference type="ARBA" id="ARBA00030019"/>
    </source>
</evidence>
<dbReference type="PROSITE" id="PS01036">
    <property type="entry name" value="HSP70_3"/>
    <property type="match status" value="1"/>
</dbReference>
<name>A0A932I1L4_UNCTE</name>
<dbReference type="NCBIfam" id="TIGR01991">
    <property type="entry name" value="HscA"/>
    <property type="match status" value="1"/>
</dbReference>
<evidence type="ECO:0000256" key="3">
    <source>
        <dbReference type="ARBA" id="ARBA00017249"/>
    </source>
</evidence>
<dbReference type="Gene3D" id="2.60.34.10">
    <property type="entry name" value="Substrate Binding Domain Of DNAk, Chain A, domain 1"/>
    <property type="match status" value="1"/>
</dbReference>
<evidence type="ECO:0000313" key="14">
    <source>
        <dbReference type="Proteomes" id="UP000782312"/>
    </source>
</evidence>
<keyword evidence="4" id="KW-0597">Phosphoprotein</keyword>
<dbReference type="GO" id="GO:0051082">
    <property type="term" value="F:unfolded protein binding"/>
    <property type="evidence" value="ECO:0007669"/>
    <property type="project" value="InterPro"/>
</dbReference>
<dbReference type="GO" id="GO:0016226">
    <property type="term" value="P:iron-sulfur cluster assembly"/>
    <property type="evidence" value="ECO:0007669"/>
    <property type="project" value="InterPro"/>
</dbReference>
<accession>A0A932I1L4</accession>
<evidence type="ECO:0000313" key="13">
    <source>
        <dbReference type="EMBL" id="MBI3127716.1"/>
    </source>
</evidence>
<dbReference type="NCBIfam" id="NF003520">
    <property type="entry name" value="PRK05183.1"/>
    <property type="match status" value="1"/>
</dbReference>
<dbReference type="InterPro" id="IPR029047">
    <property type="entry name" value="HSP70_peptide-bd_sf"/>
</dbReference>
<evidence type="ECO:0000256" key="11">
    <source>
        <dbReference type="ARBA" id="ARBA00033103"/>
    </source>
</evidence>
<dbReference type="SUPFAM" id="SSF53067">
    <property type="entry name" value="Actin-like ATPase domain"/>
    <property type="match status" value="2"/>
</dbReference>
<evidence type="ECO:0000256" key="5">
    <source>
        <dbReference type="ARBA" id="ARBA00022741"/>
    </source>
</evidence>
<evidence type="ECO:0000256" key="2">
    <source>
        <dbReference type="ARBA" id="ARBA00014415"/>
    </source>
</evidence>
<comment type="similarity">
    <text evidence="1 12">Belongs to the heat shock protein 70 family.</text>
</comment>
<proteinExistence type="inferred from homology"/>
<dbReference type="NCBIfam" id="NF001413">
    <property type="entry name" value="PRK00290.1"/>
    <property type="match status" value="1"/>
</dbReference>
<evidence type="ECO:0000256" key="10">
    <source>
        <dbReference type="ARBA" id="ARBA00030945"/>
    </source>
</evidence>
<dbReference type="Gene3D" id="3.90.640.10">
    <property type="entry name" value="Actin, Chain A, domain 4"/>
    <property type="match status" value="1"/>
</dbReference>
<dbReference type="Gene3D" id="3.30.420.40">
    <property type="match status" value="2"/>
</dbReference>
<dbReference type="PROSITE" id="PS00297">
    <property type="entry name" value="HSP70_1"/>
    <property type="match status" value="1"/>
</dbReference>
<comment type="caution">
    <text evidence="13">The sequence shown here is derived from an EMBL/GenBank/DDBJ whole genome shotgun (WGS) entry which is preliminary data.</text>
</comment>
<dbReference type="InterPro" id="IPR018181">
    <property type="entry name" value="Heat_shock_70_CS"/>
</dbReference>
<evidence type="ECO:0000256" key="12">
    <source>
        <dbReference type="RuleBase" id="RU003322"/>
    </source>
</evidence>
<protein>
    <recommendedName>
        <fullName evidence="2">Chaperone protein DnaK</fullName>
    </recommendedName>
    <alternativeName>
        <fullName evidence="3">Chaperone protein dnaK</fullName>
    </alternativeName>
    <alternativeName>
        <fullName evidence="11">HSP70</fullName>
    </alternativeName>
    <alternativeName>
        <fullName evidence="10">Heat shock 70 kDa protein</fullName>
    </alternativeName>
    <alternativeName>
        <fullName evidence="9">Heat shock protein 70</fullName>
    </alternativeName>
</protein>
<dbReference type="InterPro" id="IPR013126">
    <property type="entry name" value="Hsp_70_fam"/>
</dbReference>
<dbReference type="PRINTS" id="PR00301">
    <property type="entry name" value="HEATSHOCK70"/>
</dbReference>
<evidence type="ECO:0000256" key="4">
    <source>
        <dbReference type="ARBA" id="ARBA00022553"/>
    </source>
</evidence>
<dbReference type="Pfam" id="PF00012">
    <property type="entry name" value="HSP70"/>
    <property type="match status" value="1"/>
</dbReference>
<dbReference type="PANTHER" id="PTHR19375">
    <property type="entry name" value="HEAT SHOCK PROTEIN 70KDA"/>
    <property type="match status" value="1"/>
</dbReference>
<dbReference type="Gene3D" id="1.20.1270.10">
    <property type="match status" value="1"/>
</dbReference>
<dbReference type="FunFam" id="3.90.640.10:FF:000003">
    <property type="entry name" value="Molecular chaperone DnaK"/>
    <property type="match status" value="1"/>
</dbReference>
<dbReference type="PROSITE" id="PS00329">
    <property type="entry name" value="HSP70_2"/>
    <property type="match status" value="1"/>
</dbReference>
<dbReference type="EMBL" id="JACPUR010000019">
    <property type="protein sequence ID" value="MBI3127716.1"/>
    <property type="molecule type" value="Genomic_DNA"/>
</dbReference>
<dbReference type="SUPFAM" id="SSF100920">
    <property type="entry name" value="Heat shock protein 70kD (HSP70), peptide-binding domain"/>
    <property type="match status" value="1"/>
</dbReference>
<dbReference type="SUPFAM" id="SSF100934">
    <property type="entry name" value="Heat shock protein 70kD (HSP70), C-terminal subdomain"/>
    <property type="match status" value="1"/>
</dbReference>
<keyword evidence="5 12" id="KW-0547">Nucleotide-binding</keyword>
<keyword evidence="8" id="KW-0143">Chaperone</keyword>
<dbReference type="AlphaFoldDB" id="A0A932I1L4"/>
<dbReference type="GO" id="GO:0016887">
    <property type="term" value="F:ATP hydrolysis activity"/>
    <property type="evidence" value="ECO:0007669"/>
    <property type="project" value="InterPro"/>
</dbReference>
<evidence type="ECO:0000256" key="7">
    <source>
        <dbReference type="ARBA" id="ARBA00023016"/>
    </source>
</evidence>
<keyword evidence="7" id="KW-0346">Stress response</keyword>
<sequence>MTEIVGIDLGTTNSLVAAMRDGRPRVLAPPEERALVPSVVSFRPDRVLVGDRAQADRVSNSRHTVFSIKRFMGRGYRDIEEDLRHMPFEVDPAHQEVAHVRARGRSYSPPEISALILRELKARAERALGRPVTRAVVTVPAYFNDAQRQATKDAGRLAGLDVLRIVNEPTAASLAYGLHDRDRGVIAVYDLGGGTFDISILRVKDGIFEVLATGGDTRLGGDDFDRALADWARARAREEAGLDLGASPERVGELTVLCEAAKRGLSERASALFALEIGGPEPLSWRREITRAEFEEIIRPIAARTLPPCRRALEDAGLRAQDVDEVVLVGGSTRIPLVRRMVRELFGQEPRCEINPDEVVALGAAVQADILAGGTRDMLLLDVTPLSLGIETVGGAMAWILPRNTTIPATAREAFTTFKDNQTGVDIHVLQGERELVKDNRSLARFRLRIEPAPAGVARVEVTFLIDANGILNVTARDLRTGKAASVEVQPSYGLTDEEVERMLMESFEHAEEDVRARQLLEARNEAEAILGATHRALGEYGEDGVPEPERAAIARAVAELEGAVRGEDHLRIRERVDALNEVTMPLAERMMDGVLKAALQNKRVSEAMKE</sequence>
<dbReference type="InterPro" id="IPR010236">
    <property type="entry name" value="ISC_FeS_clus_asmbl_HscA"/>
</dbReference>
<dbReference type="GO" id="GO:0140662">
    <property type="term" value="F:ATP-dependent protein folding chaperone"/>
    <property type="evidence" value="ECO:0007669"/>
    <property type="project" value="InterPro"/>
</dbReference>
<evidence type="ECO:0000256" key="6">
    <source>
        <dbReference type="ARBA" id="ARBA00022840"/>
    </source>
</evidence>
<evidence type="ECO:0000256" key="8">
    <source>
        <dbReference type="ARBA" id="ARBA00023186"/>
    </source>
</evidence>
<dbReference type="InterPro" id="IPR043129">
    <property type="entry name" value="ATPase_NBD"/>
</dbReference>
<dbReference type="FunFam" id="3.30.420.40:FF:000004">
    <property type="entry name" value="Molecular chaperone DnaK"/>
    <property type="match status" value="1"/>
</dbReference>
<organism evidence="13 14">
    <name type="scientific">Tectimicrobiota bacterium</name>
    <dbReference type="NCBI Taxonomy" id="2528274"/>
    <lineage>
        <taxon>Bacteria</taxon>
        <taxon>Pseudomonadati</taxon>
        <taxon>Nitrospinota/Tectimicrobiota group</taxon>
        <taxon>Candidatus Tectimicrobiota</taxon>
    </lineage>
</organism>
<reference evidence="13" key="1">
    <citation type="submission" date="2020-07" db="EMBL/GenBank/DDBJ databases">
        <title>Huge and variable diversity of episymbiotic CPR bacteria and DPANN archaea in groundwater ecosystems.</title>
        <authorList>
            <person name="He C.Y."/>
            <person name="Keren R."/>
            <person name="Whittaker M."/>
            <person name="Farag I.F."/>
            <person name="Doudna J."/>
            <person name="Cate J.H.D."/>
            <person name="Banfield J.F."/>
        </authorList>
    </citation>
    <scope>NUCLEOTIDE SEQUENCE</scope>
    <source>
        <strain evidence="13">NC_groundwater_763_Ag_S-0.2um_68_21</strain>
    </source>
</reference>
<keyword evidence="6 12" id="KW-0067">ATP-binding</keyword>
<dbReference type="InterPro" id="IPR029048">
    <property type="entry name" value="HSP70_C_sf"/>
</dbReference>
<dbReference type="Proteomes" id="UP000782312">
    <property type="component" value="Unassembled WGS sequence"/>
</dbReference>